<accession>A0AC61QZR0</accession>
<reference evidence="1" key="1">
    <citation type="submission" date="2019-04" db="EMBL/GenBank/DDBJ databases">
        <title>Microbes associate with the intestines of laboratory mice.</title>
        <authorList>
            <person name="Navarre W."/>
            <person name="Wong E."/>
            <person name="Huang K."/>
            <person name="Tropini C."/>
            <person name="Ng K."/>
            <person name="Yu B."/>
        </authorList>
    </citation>
    <scope>NUCLEOTIDE SEQUENCE</scope>
    <source>
        <strain evidence="1">NM72_1-8</strain>
    </source>
</reference>
<gene>
    <name evidence="1" type="ORF">E5357_07990</name>
</gene>
<dbReference type="EMBL" id="SRZB01000014">
    <property type="protein sequence ID" value="TGX98749.1"/>
    <property type="molecule type" value="Genomic_DNA"/>
</dbReference>
<organism evidence="1 2">
    <name type="scientific">Hominisplanchenecus murintestinalis</name>
    <dbReference type="NCBI Taxonomy" id="2941517"/>
    <lineage>
        <taxon>Bacteria</taxon>
        <taxon>Bacillati</taxon>
        <taxon>Bacillota</taxon>
        <taxon>Clostridia</taxon>
        <taxon>Lachnospirales</taxon>
        <taxon>Lachnospiraceae</taxon>
        <taxon>Hominisplanchenecus</taxon>
    </lineage>
</organism>
<evidence type="ECO:0000313" key="2">
    <source>
        <dbReference type="Proteomes" id="UP000307720"/>
    </source>
</evidence>
<dbReference type="Proteomes" id="UP000307720">
    <property type="component" value="Unassembled WGS sequence"/>
</dbReference>
<comment type="caution">
    <text evidence="1">The sequence shown here is derived from an EMBL/GenBank/DDBJ whole genome shotgun (WGS) entry which is preliminary data.</text>
</comment>
<keyword evidence="2" id="KW-1185">Reference proteome</keyword>
<name>A0AC61QZR0_9FIRM</name>
<evidence type="ECO:0000313" key="1">
    <source>
        <dbReference type="EMBL" id="TGX98749.1"/>
    </source>
</evidence>
<protein>
    <submittedName>
        <fullName evidence="1">Uncharacterized protein</fullName>
    </submittedName>
</protein>
<proteinExistence type="predicted"/>
<sequence length="666" mass="74749">MDEKKMLERIKKSAEPIDVPESLKPEFMEDILKEKEQKRRKIPLYRAGAAAAAALIALVALWQINHIGMQQEDRPQMEGSTEAAGYTEAAGLEEYVKETGAPEKTDAAADGAGVIPHVSSEEELYLALADMNQAMSRDMGYGALTGDMMKEEGAVPMDSAPAEDAESSMESTAANNGDYSQTNLQEVGVDEGDIVKTDGNYIYALYGSTVRIIKAEGENLEKISEISLPEKDEEVHEMYLDGNVLNLIATGNEASIDEQEEDVYFIDRKSYTRVYTYDIHEKETPKLSGYTEQEGYYKTSRKNGDMLYVFTEYTPIIKDTQESSTIMPRVSGGVMPLEDIYLPEYADQAGYLVIASVDVKQPEKVVDHKAIVSAADRFYVSTENIYGISSHYENGRDYTQILKFSYRDGKIKPAAAGDIRGYLNDTFSMNEHEGYLRVVATDWNNDEELTNLYVLDENLDVYGKIENLAPGESIRSARFLGDIGYFVTFRDTDPLFSVDLSSPKEPKILGELKVTGFSAYLHFYGENKLLGIGNEVDPETGEYKGIKVSMFDISDPSDVKEIDKYVLKDNYHCPGIYNYKAIMINPEKNIFGFECEENYLVFSYDGEKGFVNEFLYELKDKEEFEVYGNGTRGLYIGQTFYLSGSNGIEAFDMERGFEKTGGLTYE</sequence>